<dbReference type="EMBL" id="CP013614">
    <property type="protein sequence ID" value="ALS02375.1"/>
    <property type="molecule type" value="Genomic_DNA"/>
</dbReference>
<organism evidence="2 4">
    <name type="scientific">Enterococcus silesiacus</name>
    <dbReference type="NCBI Taxonomy" id="332949"/>
    <lineage>
        <taxon>Bacteria</taxon>
        <taxon>Bacillati</taxon>
        <taxon>Bacillota</taxon>
        <taxon>Bacilli</taxon>
        <taxon>Lactobacillales</taxon>
        <taxon>Enterococcaceae</taxon>
        <taxon>Enterococcus</taxon>
    </lineage>
</organism>
<dbReference type="OrthoDB" id="9837303at2"/>
<protein>
    <submittedName>
        <fullName evidence="2">Uncharacterized protein</fullName>
    </submittedName>
</protein>
<evidence type="ECO:0000313" key="4">
    <source>
        <dbReference type="Proteomes" id="UP000183039"/>
    </source>
</evidence>
<dbReference type="AlphaFoldDB" id="A0A0S3KDL6"/>
<dbReference type="EMBL" id="JXLC01000015">
    <property type="protein sequence ID" value="OJG91350.1"/>
    <property type="molecule type" value="Genomic_DNA"/>
</dbReference>
<reference evidence="1 3" key="2">
    <citation type="submission" date="2015-12" db="EMBL/GenBank/DDBJ databases">
        <authorList>
            <person name="Lauer A."/>
            <person name="Humrighouse B."/>
            <person name="Loparev V."/>
            <person name="Shewmaker P.L."/>
            <person name="Whitney A.M."/>
            <person name="McLaughlin R.W."/>
        </authorList>
    </citation>
    <scope>NUCLEOTIDE SEQUENCE [LARGE SCALE GENOMIC DNA]</scope>
    <source>
        <strain evidence="1 3">LMG 23085</strain>
    </source>
</reference>
<proteinExistence type="predicted"/>
<reference evidence="2 4" key="1">
    <citation type="submission" date="2014-12" db="EMBL/GenBank/DDBJ databases">
        <title>Draft genome sequences of 29 type strains of Enterococci.</title>
        <authorList>
            <person name="Zhong Z."/>
            <person name="Sun Z."/>
            <person name="Liu W."/>
            <person name="Zhang W."/>
            <person name="Zhang H."/>
        </authorList>
    </citation>
    <scope>NUCLEOTIDE SEQUENCE [LARGE SCALE GENOMIC DNA]</scope>
    <source>
        <strain evidence="2 4">DSM 22801</strain>
    </source>
</reference>
<dbReference type="RefSeq" id="WP_071878120.1">
    <property type="nucleotide sequence ID" value="NZ_JXLC01000015.1"/>
</dbReference>
<accession>A0A0S3KDL6</accession>
<evidence type="ECO:0000313" key="3">
    <source>
        <dbReference type="Proteomes" id="UP000065511"/>
    </source>
</evidence>
<gene>
    <name evidence="1" type="ORF">ATZ33_13560</name>
    <name evidence="2" type="ORF">RV15_GL000806</name>
</gene>
<name>A0A0S3KDL6_9ENTE</name>
<dbReference type="KEGG" id="ess:ATZ33_13560"/>
<dbReference type="Proteomes" id="UP000183039">
    <property type="component" value="Unassembled WGS sequence"/>
</dbReference>
<evidence type="ECO:0000313" key="2">
    <source>
        <dbReference type="EMBL" id="OJG91350.1"/>
    </source>
</evidence>
<dbReference type="Proteomes" id="UP000065511">
    <property type="component" value="Chromosome"/>
</dbReference>
<keyword evidence="3" id="KW-1185">Reference proteome</keyword>
<sequence>MDDLLNLGGESYGDTISNLQQKITFESGLKEPNTAVLTLYKMQLADYQKKEKKRLQLVALRAKCVSKKNELQPELDQVKRQAVEKFFGATVHLEKITGSAGKMIEGNGGKIYSQAMSQLRLEVMPLSSMAERL</sequence>
<evidence type="ECO:0000313" key="1">
    <source>
        <dbReference type="EMBL" id="ALS02375.1"/>
    </source>
</evidence>